<proteinExistence type="predicted"/>
<evidence type="ECO:0000313" key="2">
    <source>
        <dbReference type="Proteomes" id="UP000322918"/>
    </source>
</evidence>
<reference evidence="1 2" key="1">
    <citation type="submission" date="2019-09" db="EMBL/GenBank/DDBJ databases">
        <title>Pararcticibacter amylolyticus gen. nov., sp. nov., isolated from a rottenly hemp rope, and reclassification of Pedobacter tournemirensis as Pararcticibacter tournemirensis comb. nov.</title>
        <authorList>
            <person name="Cai Y."/>
        </authorList>
    </citation>
    <scope>NUCLEOTIDE SEQUENCE [LARGE SCALE GENOMIC DNA]</scope>
    <source>
        <strain evidence="1 2">TF5-37.2-LB10</strain>
    </source>
</reference>
<dbReference type="EMBL" id="VWNE01000027">
    <property type="protein sequence ID" value="KAA8479975.1"/>
    <property type="molecule type" value="Genomic_DNA"/>
</dbReference>
<gene>
    <name evidence="1" type="ORF">F1649_16230</name>
</gene>
<protein>
    <recommendedName>
        <fullName evidence="3">Transcriptional regulator, AbiEi antitoxin, Type IV TA system</fullName>
    </recommendedName>
</protein>
<dbReference type="Proteomes" id="UP000322918">
    <property type="component" value="Unassembled WGS sequence"/>
</dbReference>
<name>A0A5M9H1K2_9SPHI</name>
<dbReference type="RefSeq" id="WP_141815675.1">
    <property type="nucleotide sequence ID" value="NZ_VFPL01000001.1"/>
</dbReference>
<evidence type="ECO:0000313" key="1">
    <source>
        <dbReference type="EMBL" id="KAA8479975.1"/>
    </source>
</evidence>
<sequence length="212" mass="23724">MDLSPAVRSYMTHPLTRQLILSLLKDYRRPNDKVHELLKQGILQSIKKGLYIAGPSFKGTKPEPFLLANHISGPSYVSLDSALSYHGLIPERVFEISSMTTKASCKFTTPAGIFTYTHLDLPYYAFGIQQTKLSDEQHVMLASPEKALFDKVATTAGIILRSTKSAAAYLIEDLRMDEDILRGLNTRMMSSWLPDAPKKDSLSMAIKMIEKL</sequence>
<organism evidence="1 2">
    <name type="scientific">Arcticibacter tournemirensis</name>
    <dbReference type="NCBI Taxonomy" id="699437"/>
    <lineage>
        <taxon>Bacteria</taxon>
        <taxon>Pseudomonadati</taxon>
        <taxon>Bacteroidota</taxon>
        <taxon>Sphingobacteriia</taxon>
        <taxon>Sphingobacteriales</taxon>
        <taxon>Sphingobacteriaceae</taxon>
        <taxon>Arcticibacter</taxon>
    </lineage>
</organism>
<evidence type="ECO:0008006" key="3">
    <source>
        <dbReference type="Google" id="ProtNLM"/>
    </source>
</evidence>
<accession>A0A5M9H1K2</accession>
<keyword evidence="2" id="KW-1185">Reference proteome</keyword>
<dbReference type="AlphaFoldDB" id="A0A5M9H1K2"/>
<comment type="caution">
    <text evidence="1">The sequence shown here is derived from an EMBL/GenBank/DDBJ whole genome shotgun (WGS) entry which is preliminary data.</text>
</comment>
<dbReference type="OrthoDB" id="9798269at2"/>